<dbReference type="GO" id="GO:0019843">
    <property type="term" value="F:rRNA binding"/>
    <property type="evidence" value="ECO:0007669"/>
    <property type="project" value="UniProtKB-UniRule"/>
</dbReference>
<evidence type="ECO:0000256" key="3">
    <source>
        <dbReference type="ARBA" id="ARBA00023274"/>
    </source>
</evidence>
<evidence type="ECO:0000256" key="6">
    <source>
        <dbReference type="RuleBase" id="RU003869"/>
    </source>
</evidence>
<dbReference type="InterPro" id="IPR036789">
    <property type="entry name" value="Ribosomal_uL6-like_a/b-dom_sf"/>
</dbReference>
<evidence type="ECO:0000313" key="10">
    <source>
        <dbReference type="Proteomes" id="UP000034797"/>
    </source>
</evidence>
<dbReference type="Gene3D" id="3.90.930.12">
    <property type="entry name" value="Ribosomal protein L6, alpha-beta domain"/>
    <property type="match status" value="2"/>
</dbReference>
<dbReference type="PRINTS" id="PR00059">
    <property type="entry name" value="RIBOSOMALL6"/>
</dbReference>
<keyword evidence="2 6" id="KW-0689">Ribosomal protein</keyword>
<comment type="caution">
    <text evidence="9">The sequence shown here is derived from an EMBL/GenBank/DDBJ whole genome shotgun (WGS) entry which is preliminary data.</text>
</comment>
<dbReference type="AlphaFoldDB" id="A0A0G1MY50"/>
<dbReference type="SUPFAM" id="SSF56053">
    <property type="entry name" value="Ribosomal protein L6"/>
    <property type="match status" value="2"/>
</dbReference>
<keyword evidence="7" id="KW-0699">rRNA-binding</keyword>
<dbReference type="GO" id="GO:0022625">
    <property type="term" value="C:cytosolic large ribosomal subunit"/>
    <property type="evidence" value="ECO:0007669"/>
    <property type="project" value="UniProtKB-UniRule"/>
</dbReference>
<evidence type="ECO:0000313" key="9">
    <source>
        <dbReference type="EMBL" id="KKT85697.1"/>
    </source>
</evidence>
<evidence type="ECO:0000256" key="2">
    <source>
        <dbReference type="ARBA" id="ARBA00022980"/>
    </source>
</evidence>
<keyword evidence="3 6" id="KW-0687">Ribonucleoprotein</keyword>
<dbReference type="GO" id="GO:0003735">
    <property type="term" value="F:structural constituent of ribosome"/>
    <property type="evidence" value="ECO:0007669"/>
    <property type="project" value="UniProtKB-UniRule"/>
</dbReference>
<evidence type="ECO:0000256" key="1">
    <source>
        <dbReference type="ARBA" id="ARBA00009356"/>
    </source>
</evidence>
<dbReference type="InterPro" id="IPR002358">
    <property type="entry name" value="Ribosomal_uL6_CS"/>
</dbReference>
<feature type="domain" description="Large ribosomal subunit protein uL6 alpha-beta" evidence="8">
    <location>
        <begin position="90"/>
        <end position="164"/>
    </location>
</feature>
<evidence type="ECO:0000256" key="5">
    <source>
        <dbReference type="NCBIfam" id="TIGR03654"/>
    </source>
</evidence>
<dbReference type="GO" id="GO:0002181">
    <property type="term" value="P:cytoplasmic translation"/>
    <property type="evidence" value="ECO:0007669"/>
    <property type="project" value="TreeGrafter"/>
</dbReference>
<evidence type="ECO:0000256" key="4">
    <source>
        <dbReference type="ARBA" id="ARBA00035454"/>
    </source>
</evidence>
<name>A0A0G1MY50_9BACT</name>
<protein>
    <recommendedName>
        <fullName evidence="4 5">50S ribosomal protein L6</fullName>
    </recommendedName>
</protein>
<sequence length="183" mass="19936">MSRIGRKPLYLPETVKLETYETSLKFTGPKGTLESVVPKGIKVEIKGSVINFTRDNNIPATRALHGLARRLAQNCVTGVTDGFSKDLLLVGTGYRVSPHAEGLSFSVGYSHPVIFKKVEGVTITTEGQDKIKVTGIDKQLVGQVAANIREIRKPEPYKGKGIRYVDEVILKKQGKTATKTAAV</sequence>
<dbReference type="InterPro" id="IPR020040">
    <property type="entry name" value="Ribosomal_uL6_a/b-dom"/>
</dbReference>
<evidence type="ECO:0000256" key="7">
    <source>
        <dbReference type="RuleBase" id="RU003870"/>
    </source>
</evidence>
<dbReference type="EMBL" id="LCJW01000024">
    <property type="protein sequence ID" value="KKT85697.1"/>
    <property type="molecule type" value="Genomic_DNA"/>
</dbReference>
<accession>A0A0G1MY50</accession>
<comment type="similarity">
    <text evidence="1 6">Belongs to the universal ribosomal protein uL6 family.</text>
</comment>
<dbReference type="PANTHER" id="PTHR11655:SF14">
    <property type="entry name" value="LARGE RIBOSOMAL SUBUNIT PROTEIN UL6M"/>
    <property type="match status" value="1"/>
</dbReference>
<reference evidence="9 10" key="1">
    <citation type="journal article" date="2015" name="Nature">
        <title>rRNA introns, odd ribosomes, and small enigmatic genomes across a large radiation of phyla.</title>
        <authorList>
            <person name="Brown C.T."/>
            <person name="Hug L.A."/>
            <person name="Thomas B.C."/>
            <person name="Sharon I."/>
            <person name="Castelle C.J."/>
            <person name="Singh A."/>
            <person name="Wilkins M.J."/>
            <person name="Williams K.H."/>
            <person name="Banfield J.F."/>
        </authorList>
    </citation>
    <scope>NUCLEOTIDE SEQUENCE [LARGE SCALE GENOMIC DNA]</scope>
</reference>
<dbReference type="PATRIC" id="fig|1618380.3.peg.441"/>
<dbReference type="NCBIfam" id="TIGR03654">
    <property type="entry name" value="L6_bact"/>
    <property type="match status" value="1"/>
</dbReference>
<gene>
    <name evidence="9" type="ORF">UW84_C0024G0020</name>
</gene>
<dbReference type="InterPro" id="IPR000702">
    <property type="entry name" value="Ribosomal_uL6-like"/>
</dbReference>
<proteinExistence type="inferred from homology"/>
<evidence type="ECO:0000259" key="8">
    <source>
        <dbReference type="Pfam" id="PF00347"/>
    </source>
</evidence>
<dbReference type="Proteomes" id="UP000034797">
    <property type="component" value="Unassembled WGS sequence"/>
</dbReference>
<keyword evidence="7" id="KW-0694">RNA-binding</keyword>
<feature type="domain" description="Large ribosomal subunit protein uL6 alpha-beta" evidence="8">
    <location>
        <begin position="12"/>
        <end position="82"/>
    </location>
</feature>
<dbReference type="Pfam" id="PF00347">
    <property type="entry name" value="Ribosomal_L6"/>
    <property type="match status" value="2"/>
</dbReference>
<dbReference type="FunFam" id="3.90.930.12:FF:000001">
    <property type="entry name" value="50S ribosomal protein L6"/>
    <property type="match status" value="1"/>
</dbReference>
<comment type="function">
    <text evidence="7">This protein binds to the 23S rRNA, and is important in its secondary structure. It is located near the subunit interface in the base of the L7/L12 stalk, and near the tRNA binding site of the peptidyltransferase center.</text>
</comment>
<dbReference type="InterPro" id="IPR019906">
    <property type="entry name" value="Ribosomal_uL6_bac-type"/>
</dbReference>
<dbReference type="PIRSF" id="PIRSF002162">
    <property type="entry name" value="Ribosomal_L6"/>
    <property type="match status" value="1"/>
</dbReference>
<dbReference type="PANTHER" id="PTHR11655">
    <property type="entry name" value="60S/50S RIBOSOMAL PROTEIN L6/L9"/>
    <property type="match status" value="1"/>
</dbReference>
<organism evidence="9 10">
    <name type="scientific">Candidatus Collierbacteria bacterium GW2011_GWA2_44_99</name>
    <dbReference type="NCBI Taxonomy" id="1618380"/>
    <lineage>
        <taxon>Bacteria</taxon>
        <taxon>Candidatus Collieribacteriota</taxon>
    </lineage>
</organism>
<dbReference type="PROSITE" id="PS00525">
    <property type="entry name" value="RIBOSOMAL_L6_1"/>
    <property type="match status" value="1"/>
</dbReference>